<dbReference type="Pfam" id="PF13812">
    <property type="entry name" value="PPR_3"/>
    <property type="match status" value="1"/>
</dbReference>
<dbReference type="Proteomes" id="UP001153555">
    <property type="component" value="Unassembled WGS sequence"/>
</dbReference>
<gene>
    <name evidence="4" type="ORF">SHERM_10053</name>
</gene>
<name>A0A9N7R246_STRHE</name>
<evidence type="ECO:0000313" key="5">
    <source>
        <dbReference type="Proteomes" id="UP001153555"/>
    </source>
</evidence>
<evidence type="ECO:0000313" key="4">
    <source>
        <dbReference type="EMBL" id="CAA0807313.1"/>
    </source>
</evidence>
<dbReference type="FunFam" id="1.25.40.10:FF:000285">
    <property type="entry name" value="Pentatricopeptide repeat-containing protein, chloroplastic"/>
    <property type="match status" value="1"/>
</dbReference>
<reference evidence="4" key="1">
    <citation type="submission" date="2019-12" db="EMBL/GenBank/DDBJ databases">
        <authorList>
            <person name="Scholes J."/>
        </authorList>
    </citation>
    <scope>NUCLEOTIDE SEQUENCE</scope>
</reference>
<dbReference type="NCBIfam" id="TIGR00756">
    <property type="entry name" value="PPR"/>
    <property type="match status" value="2"/>
</dbReference>
<dbReference type="FunFam" id="1.25.40.10:FF:001058">
    <property type="entry name" value="Pentatricopeptide repeat-containing protein chloroplastic"/>
    <property type="match status" value="1"/>
</dbReference>
<dbReference type="GO" id="GO:0003723">
    <property type="term" value="F:RNA binding"/>
    <property type="evidence" value="ECO:0007669"/>
    <property type="project" value="InterPro"/>
</dbReference>
<dbReference type="Gene3D" id="1.25.40.10">
    <property type="entry name" value="Tetratricopeptide repeat domain"/>
    <property type="match status" value="6"/>
</dbReference>
<keyword evidence="1" id="KW-0677">Repeat</keyword>
<feature type="region of interest" description="Disordered" evidence="3">
    <location>
        <begin position="1"/>
        <end position="21"/>
    </location>
</feature>
<feature type="repeat" description="PPR" evidence="2">
    <location>
        <begin position="140"/>
        <end position="174"/>
    </location>
</feature>
<sequence length="681" mass="76466">MAMEALSSCNLSPTPHPKSLSRLLKTPLNTTKVSLSLKGNSQLSHLKNGRPKKFRDKDAFPNSIPIHNRNPYAIYRDIRNLASQNKLKEALAILDYLDQRGIPTNPSTFSRLISACMETKSIDAAREVHAHIRINGLAENEFLQTKLVQMYAACGSIEDARKVFETMRVTSVYPWNALLRGSVVLGGRNYREVMGSFSEMRASGVEPNTYSFSCLIKSLAGNRALYQGLKTHGMLIKNGFLGSCMVRTSLIDLYFKCGKVKLACAVFEEVGDRDVVIWGAMIAGFAHNRLQREALEYTRWMVSEGVSVNSVILSTILPVIGEVSARKIGQEVHAYVIKTKGYSEQPFIQSALLDMYCKCKDMVSGRKVFYGSTKRNEVLWTALLSGYVLNGRLTQALRSIVWMQQEGFKPDFVTVATVLPVCGKLKAFKQGKEIHTYALKNGFLPDISVATSLIMMYSKCGALNYSVRVFDCMEQKNVISWTAMIECYMEFQCLDKAVCVFREMQFSKYRPDSVTISRMLNVCGKLKLQRLGKELHGQALKRDLYSVPFVSAEIMKMYGKCGAFDKAMLAFDAVPAKGSMTWTAIVEAYGCSGRYEEAIHLFKKMVSADFTPNQYTLEVILNICGEAGFADDALSFFTLMIREYKIQASEKHYSSIIDILSRSGRMEEAQRFIRLRSSLAH</sequence>
<dbReference type="PANTHER" id="PTHR47926:SF354">
    <property type="entry name" value="REPEAT (PPR-LIKE) SUPERFAMILY PROTEIN, PUTATIVE-RELATED"/>
    <property type="match status" value="1"/>
</dbReference>
<evidence type="ECO:0000256" key="3">
    <source>
        <dbReference type="SAM" id="MobiDB-lite"/>
    </source>
</evidence>
<comment type="caution">
    <text evidence="4">The sequence shown here is derived from an EMBL/GenBank/DDBJ whole genome shotgun (WGS) entry which is preliminary data.</text>
</comment>
<feature type="repeat" description="PPR" evidence="2">
    <location>
        <begin position="376"/>
        <end position="410"/>
    </location>
</feature>
<evidence type="ECO:0000256" key="2">
    <source>
        <dbReference type="PROSITE-ProRule" id="PRU00708"/>
    </source>
</evidence>
<dbReference type="OrthoDB" id="1891906at2759"/>
<dbReference type="Pfam" id="PF13041">
    <property type="entry name" value="PPR_2"/>
    <property type="match status" value="2"/>
</dbReference>
<organism evidence="4 5">
    <name type="scientific">Striga hermonthica</name>
    <name type="common">Purple witchweed</name>
    <name type="synonym">Buchnera hermonthica</name>
    <dbReference type="NCBI Taxonomy" id="68872"/>
    <lineage>
        <taxon>Eukaryota</taxon>
        <taxon>Viridiplantae</taxon>
        <taxon>Streptophyta</taxon>
        <taxon>Embryophyta</taxon>
        <taxon>Tracheophyta</taxon>
        <taxon>Spermatophyta</taxon>
        <taxon>Magnoliopsida</taxon>
        <taxon>eudicotyledons</taxon>
        <taxon>Gunneridae</taxon>
        <taxon>Pentapetalae</taxon>
        <taxon>asterids</taxon>
        <taxon>lamiids</taxon>
        <taxon>Lamiales</taxon>
        <taxon>Orobanchaceae</taxon>
        <taxon>Buchnereae</taxon>
        <taxon>Striga</taxon>
    </lineage>
</organism>
<dbReference type="PANTHER" id="PTHR47926">
    <property type="entry name" value="PENTATRICOPEPTIDE REPEAT-CONTAINING PROTEIN"/>
    <property type="match status" value="1"/>
</dbReference>
<dbReference type="InterPro" id="IPR002885">
    <property type="entry name" value="PPR_rpt"/>
</dbReference>
<dbReference type="AlphaFoldDB" id="A0A9N7R246"/>
<feature type="repeat" description="PPR" evidence="2">
    <location>
        <begin position="274"/>
        <end position="308"/>
    </location>
</feature>
<proteinExistence type="predicted"/>
<accession>A0A9N7R246</accession>
<dbReference type="InterPro" id="IPR011990">
    <property type="entry name" value="TPR-like_helical_dom_sf"/>
</dbReference>
<dbReference type="EMBL" id="CACSLK010001140">
    <property type="protein sequence ID" value="CAA0807313.1"/>
    <property type="molecule type" value="Genomic_DNA"/>
</dbReference>
<evidence type="ECO:0000256" key="1">
    <source>
        <dbReference type="ARBA" id="ARBA00022737"/>
    </source>
</evidence>
<protein>
    <submittedName>
        <fullName evidence="4">Pentatricopeptide repeat-containing protein -chloroplastic</fullName>
    </submittedName>
</protein>
<dbReference type="InterPro" id="IPR046960">
    <property type="entry name" value="PPR_At4g14850-like_plant"/>
</dbReference>
<keyword evidence="5" id="KW-1185">Reference proteome</keyword>
<dbReference type="Pfam" id="PF01535">
    <property type="entry name" value="PPR"/>
    <property type="match status" value="4"/>
</dbReference>
<feature type="repeat" description="PPR" evidence="2">
    <location>
        <begin position="477"/>
        <end position="511"/>
    </location>
</feature>
<dbReference type="PROSITE" id="PS51375">
    <property type="entry name" value="PPR"/>
    <property type="match status" value="5"/>
</dbReference>
<feature type="repeat" description="PPR" evidence="2">
    <location>
        <begin position="578"/>
        <end position="612"/>
    </location>
</feature>
<dbReference type="FunFam" id="1.25.40.10:FF:000073">
    <property type="entry name" value="Pentatricopeptide repeat-containing protein chloroplastic"/>
    <property type="match status" value="1"/>
</dbReference>
<dbReference type="GO" id="GO:0009451">
    <property type="term" value="P:RNA modification"/>
    <property type="evidence" value="ECO:0007669"/>
    <property type="project" value="InterPro"/>
</dbReference>